<keyword evidence="1 3" id="KW-0560">Oxidoreductase</keyword>
<dbReference type="PANTHER" id="PTHR30466">
    <property type="entry name" value="FLAVIN REDUCTASE"/>
    <property type="match status" value="1"/>
</dbReference>
<evidence type="ECO:0000313" key="4">
    <source>
        <dbReference type="Proteomes" id="UP000193077"/>
    </source>
</evidence>
<dbReference type="GO" id="GO:0006208">
    <property type="term" value="P:pyrimidine nucleobase catabolic process"/>
    <property type="evidence" value="ECO:0007669"/>
    <property type="project" value="TreeGrafter"/>
</dbReference>
<name>A0A1Y5RUB9_9RHOB</name>
<gene>
    <name evidence="3" type="primary">rutF</name>
    <name evidence="3" type="ORF">TRL7639_00904</name>
</gene>
<dbReference type="EMBL" id="FWFO01000001">
    <property type="protein sequence ID" value="SLN25659.1"/>
    <property type="molecule type" value="Genomic_DNA"/>
</dbReference>
<sequence length="166" mass="17874">MTQDNTQELFKQGMQLLAASTTIITSEHDGARAGMAATAVTSLAADPPSLLICTNRTARTFDYIMGSNKFAVNVVPDSLTDVVGAFSSKEDKEKQFQMAGTWERSAGGLPILKEAVASFECTVSEWTDAHTHRVFFGLVDAVHLNPQASALIYAQRGFYKLAPVAA</sequence>
<proteinExistence type="predicted"/>
<feature type="domain" description="Flavin reductase like" evidence="2">
    <location>
        <begin position="14"/>
        <end position="160"/>
    </location>
</feature>
<protein>
    <submittedName>
        <fullName evidence="3">FMN reductase (NADH) RutF</fullName>
        <ecNumber evidence="3">1.5.1.42</ecNumber>
    </submittedName>
</protein>
<dbReference type="EC" id="1.5.1.42" evidence="3"/>
<dbReference type="GO" id="GO:0052874">
    <property type="term" value="F:FMN reductase (NADH) activity"/>
    <property type="evidence" value="ECO:0007669"/>
    <property type="project" value="UniProtKB-EC"/>
</dbReference>
<dbReference type="InterPro" id="IPR050268">
    <property type="entry name" value="NADH-dep_flavin_reductase"/>
</dbReference>
<dbReference type="InterPro" id="IPR012349">
    <property type="entry name" value="Split_barrel_FMN-bd"/>
</dbReference>
<evidence type="ECO:0000256" key="1">
    <source>
        <dbReference type="ARBA" id="ARBA00023002"/>
    </source>
</evidence>
<dbReference type="PANTHER" id="PTHR30466:SF1">
    <property type="entry name" value="FMN REDUCTASE (NADH) RUTF"/>
    <property type="match status" value="1"/>
</dbReference>
<keyword evidence="4" id="KW-1185">Reference proteome</keyword>
<organism evidence="3 4">
    <name type="scientific">Falsiruegeria litorea R37</name>
    <dbReference type="NCBI Taxonomy" id="1200284"/>
    <lineage>
        <taxon>Bacteria</taxon>
        <taxon>Pseudomonadati</taxon>
        <taxon>Pseudomonadota</taxon>
        <taxon>Alphaproteobacteria</taxon>
        <taxon>Rhodobacterales</taxon>
        <taxon>Roseobacteraceae</taxon>
        <taxon>Falsiruegeria</taxon>
    </lineage>
</organism>
<dbReference type="AlphaFoldDB" id="A0A1Y5RUB9"/>
<dbReference type="GO" id="GO:0042602">
    <property type="term" value="F:riboflavin reductase (NADPH) activity"/>
    <property type="evidence" value="ECO:0007669"/>
    <property type="project" value="TreeGrafter"/>
</dbReference>
<dbReference type="Gene3D" id="2.30.110.10">
    <property type="entry name" value="Electron Transport, Fmn-binding Protein, Chain A"/>
    <property type="match status" value="1"/>
</dbReference>
<reference evidence="3 4" key="1">
    <citation type="submission" date="2017-03" db="EMBL/GenBank/DDBJ databases">
        <authorList>
            <person name="Afonso C.L."/>
            <person name="Miller P.J."/>
            <person name="Scott M.A."/>
            <person name="Spackman E."/>
            <person name="Goraichik I."/>
            <person name="Dimitrov K.M."/>
            <person name="Suarez D.L."/>
            <person name="Swayne D.E."/>
        </authorList>
    </citation>
    <scope>NUCLEOTIDE SEQUENCE [LARGE SCALE GENOMIC DNA]</scope>
    <source>
        <strain evidence="3 4">CECT 7639</strain>
    </source>
</reference>
<evidence type="ECO:0000313" key="3">
    <source>
        <dbReference type="EMBL" id="SLN25659.1"/>
    </source>
</evidence>
<dbReference type="InterPro" id="IPR002563">
    <property type="entry name" value="Flavin_Rdtase-like_dom"/>
</dbReference>
<dbReference type="SMART" id="SM00903">
    <property type="entry name" value="Flavin_Reduct"/>
    <property type="match status" value="1"/>
</dbReference>
<dbReference type="Pfam" id="PF01613">
    <property type="entry name" value="Flavin_Reduct"/>
    <property type="match status" value="1"/>
</dbReference>
<dbReference type="SUPFAM" id="SSF50475">
    <property type="entry name" value="FMN-binding split barrel"/>
    <property type="match status" value="1"/>
</dbReference>
<dbReference type="RefSeq" id="WP_165759746.1">
    <property type="nucleotide sequence ID" value="NZ_FWFO01000001.1"/>
</dbReference>
<dbReference type="Proteomes" id="UP000193077">
    <property type="component" value="Unassembled WGS sequence"/>
</dbReference>
<accession>A0A1Y5RUB9</accession>
<evidence type="ECO:0000259" key="2">
    <source>
        <dbReference type="SMART" id="SM00903"/>
    </source>
</evidence>
<dbReference type="GO" id="GO:0010181">
    <property type="term" value="F:FMN binding"/>
    <property type="evidence" value="ECO:0007669"/>
    <property type="project" value="InterPro"/>
</dbReference>